<proteinExistence type="predicted"/>
<dbReference type="PANTHER" id="PTHR43510:SF1">
    <property type="entry name" value="AMINOTRANSFERASE FUNCTION, HYPOTHETICAL (EUROFUNG)"/>
    <property type="match status" value="1"/>
</dbReference>
<dbReference type="Pfam" id="PF00155">
    <property type="entry name" value="Aminotran_1_2"/>
    <property type="match status" value="1"/>
</dbReference>
<dbReference type="GO" id="GO:0030170">
    <property type="term" value="F:pyridoxal phosphate binding"/>
    <property type="evidence" value="ECO:0007669"/>
    <property type="project" value="InterPro"/>
</dbReference>
<dbReference type="Gene3D" id="3.90.1150.10">
    <property type="entry name" value="Aspartate Aminotransferase, domain 1"/>
    <property type="match status" value="1"/>
</dbReference>
<accession>A0A6N7XRZ1</accession>
<dbReference type="InterPro" id="IPR015424">
    <property type="entry name" value="PyrdxlP-dep_Trfase"/>
</dbReference>
<keyword evidence="2" id="KW-0808">Transferase</keyword>
<dbReference type="CDD" id="cd00609">
    <property type="entry name" value="AAT_like"/>
    <property type="match status" value="1"/>
</dbReference>
<keyword evidence="2" id="KW-0032">Aminotransferase</keyword>
<sequence>MKIPVIGVEAWLNDWDRLAKWDISESTIASLTMDEIRQLDGEGGATLDEEVAKATMDYGWIEGSAAFKDEVRKLYTTDIAPSRILQTNGCTGANLNALLSVVEPGDHVIAEYPTYAPLYEIPRMLGAEVEYWHIREDLGWRPDMAELRRLVRPDTKLICINNASNPTGTVLSADTIREIADIARSVGAYVLCDEVYLPMENTEDYVSLADVYEKAIVTNSISKTYSTPGARIGWVIADDQIADRIRHYRDYTMICGGVFNDTLATYVLRHRDKVLERNRKIIFGNRDIAQEWIDAQPRVSWIPPKGVSTSFVRFDIPVDDEEFCLHLIKDTGVLLVPGSRFDMPKGARLGYCARPEVLREGLRILGEELAKFD</sequence>
<evidence type="ECO:0000259" key="1">
    <source>
        <dbReference type="Pfam" id="PF00155"/>
    </source>
</evidence>
<dbReference type="SUPFAM" id="SSF53383">
    <property type="entry name" value="PLP-dependent transferases"/>
    <property type="match status" value="1"/>
</dbReference>
<comment type="caution">
    <text evidence="2">The sequence shown here is derived from an EMBL/GenBank/DDBJ whole genome shotgun (WGS) entry which is preliminary data.</text>
</comment>
<dbReference type="InterPro" id="IPR015422">
    <property type="entry name" value="PyrdxlP-dep_Trfase_small"/>
</dbReference>
<evidence type="ECO:0000313" key="3">
    <source>
        <dbReference type="Proteomes" id="UP000469325"/>
    </source>
</evidence>
<dbReference type="NCBIfam" id="NF005593">
    <property type="entry name" value="PRK07324.1"/>
    <property type="match status" value="1"/>
</dbReference>
<dbReference type="Gene3D" id="3.40.640.10">
    <property type="entry name" value="Type I PLP-dependent aspartate aminotransferase-like (Major domain)"/>
    <property type="match status" value="1"/>
</dbReference>
<dbReference type="AlphaFoldDB" id="A0A6N7XRZ1"/>
<evidence type="ECO:0000313" key="2">
    <source>
        <dbReference type="EMBL" id="MST72796.1"/>
    </source>
</evidence>
<dbReference type="RefSeq" id="WP_154435304.1">
    <property type="nucleotide sequence ID" value="NZ_VUNC01000005.1"/>
</dbReference>
<dbReference type="InterPro" id="IPR015421">
    <property type="entry name" value="PyrdxlP-dep_Trfase_major"/>
</dbReference>
<dbReference type="InterPro" id="IPR004839">
    <property type="entry name" value="Aminotransferase_I/II_large"/>
</dbReference>
<dbReference type="EMBL" id="VUNC01000005">
    <property type="protein sequence ID" value="MST72796.1"/>
    <property type="molecule type" value="Genomic_DNA"/>
</dbReference>
<feature type="domain" description="Aminotransferase class I/classII large" evidence="1">
    <location>
        <begin position="52"/>
        <end position="360"/>
    </location>
</feature>
<reference evidence="2 3" key="1">
    <citation type="submission" date="2019-08" db="EMBL/GenBank/DDBJ databases">
        <title>In-depth cultivation of the pig gut microbiome towards novel bacterial diversity and tailored functional studies.</title>
        <authorList>
            <person name="Wylensek D."/>
            <person name="Hitch T.C.A."/>
            <person name="Clavel T."/>
        </authorList>
    </citation>
    <scope>NUCLEOTIDE SEQUENCE [LARGE SCALE GENOMIC DNA]</scope>
    <source>
        <strain evidence="2 3">CA-Schmier-601-WT-1</strain>
    </source>
</reference>
<gene>
    <name evidence="2" type="ORF">FYJ68_06720</name>
</gene>
<dbReference type="GO" id="GO:0008483">
    <property type="term" value="F:transaminase activity"/>
    <property type="evidence" value="ECO:0007669"/>
    <property type="project" value="UniProtKB-KW"/>
</dbReference>
<dbReference type="Proteomes" id="UP000469325">
    <property type="component" value="Unassembled WGS sequence"/>
</dbReference>
<keyword evidence="3" id="KW-1185">Reference proteome</keyword>
<dbReference type="PANTHER" id="PTHR43510">
    <property type="entry name" value="AMINOTRANSFERASE FUNCTION, HYPOTHETICAL (EUROFUNG)"/>
    <property type="match status" value="1"/>
</dbReference>
<organism evidence="2 3">
    <name type="scientific">Olsenella porci</name>
    <dbReference type="NCBI Taxonomy" id="2652279"/>
    <lineage>
        <taxon>Bacteria</taxon>
        <taxon>Bacillati</taxon>
        <taxon>Actinomycetota</taxon>
        <taxon>Coriobacteriia</taxon>
        <taxon>Coriobacteriales</taxon>
        <taxon>Atopobiaceae</taxon>
        <taxon>Olsenella</taxon>
    </lineage>
</organism>
<protein>
    <submittedName>
        <fullName evidence="2">Aminotransferase</fullName>
    </submittedName>
</protein>
<name>A0A6N7XRZ1_9ACTN</name>